<dbReference type="Gene3D" id="2.130.10.10">
    <property type="entry name" value="YVTN repeat-like/Quinoprotein amine dehydrogenase"/>
    <property type="match status" value="1"/>
</dbReference>
<keyword evidence="6" id="KW-0804">Transcription</keyword>
<dbReference type="InterPro" id="IPR001680">
    <property type="entry name" value="WD40_rpt"/>
</dbReference>
<dbReference type="PROSITE" id="PS00678">
    <property type="entry name" value="WD_REPEATS_1"/>
    <property type="match status" value="1"/>
</dbReference>
<dbReference type="SMART" id="SM00320">
    <property type="entry name" value="WD40"/>
    <property type="match status" value="5"/>
</dbReference>
<accession>A0ABM1MTL1</accession>
<feature type="domain" description="TFIID subunit TAF5 NTD2" evidence="9">
    <location>
        <begin position="68"/>
        <end position="198"/>
    </location>
</feature>
<comment type="similarity">
    <text evidence="2">Belongs to the WD repeat TAF5 family.</text>
</comment>
<dbReference type="PRINTS" id="PR00320">
    <property type="entry name" value="GPROTEINBRPT"/>
</dbReference>
<feature type="repeat" description="WD" evidence="8">
    <location>
        <begin position="390"/>
        <end position="431"/>
    </location>
</feature>
<sequence>MEETRRDKVKKSKNDQISQIVATYLQKRNYPENIKPKEINENQMKLLMLVDSEVGRANSIAYTCYNSDPVIIDHSFSKFISWLKEVHNKSKEYQDLDSIVTPLFCHLYIELYHKTHKDKDVPINFFKLHLPTIEKFKCDYTLKSLINAVNSDSLDAVNLIKLFRSHRYYVNLSPRSSELLKKYLSENSHVVLIQILQTWFEINIEETEEGEGVDMEHKEYMNGYAPHNSSKHELLKTLNDAILALDKRPKSIFKLQLSNSKNDINSGLMDRQHGFYVYNYDSKIVVSSIQPLKRLEFSDSIGDIIFNEHGDIVYDFSYMRHSRMLLSASNDKTMKMFDLKTFRLVNTFKGHDYPVYKVASSPNGCYILTGSYDSSVRLWSPETAETLRLYAAHTQEITSLCFHPNSMYFASGSADRNIRMWTINDPTPVRLFLDSRGTVYTSQFSPGGKYLATAGVDKVIRIWDLIAGKQYLEIKAGNEIITHLCWGGNDEMLSSYSMDQVVKTWQINTIDNDDDEHKPWIIYNLPGRLLSMSYTFQTFGCLLASSPGPTYTENDHSMYM</sequence>
<feature type="repeat" description="WD" evidence="8">
    <location>
        <begin position="432"/>
        <end position="473"/>
    </location>
</feature>
<dbReference type="CDD" id="cd00200">
    <property type="entry name" value="WD40"/>
    <property type="match status" value="1"/>
</dbReference>
<evidence type="ECO:0000256" key="3">
    <source>
        <dbReference type="ARBA" id="ARBA00022574"/>
    </source>
</evidence>
<dbReference type="Pfam" id="PF00400">
    <property type="entry name" value="WD40"/>
    <property type="match status" value="4"/>
</dbReference>
<evidence type="ECO:0000256" key="6">
    <source>
        <dbReference type="ARBA" id="ARBA00023163"/>
    </source>
</evidence>
<keyword evidence="5" id="KW-0805">Transcription regulation</keyword>
<reference evidence="11" key="1">
    <citation type="submission" date="2025-08" db="UniProtKB">
        <authorList>
            <consortium name="RefSeq"/>
        </authorList>
    </citation>
    <scope>IDENTIFICATION</scope>
    <source>
        <tissue evidence="11">Whole Larva</tissue>
    </source>
</reference>
<dbReference type="Proteomes" id="UP000695000">
    <property type="component" value="Unplaced"/>
</dbReference>
<evidence type="ECO:0000256" key="5">
    <source>
        <dbReference type="ARBA" id="ARBA00023015"/>
    </source>
</evidence>
<dbReference type="GeneID" id="108563680"/>
<dbReference type="SUPFAM" id="SSF50978">
    <property type="entry name" value="WD40 repeat-like"/>
    <property type="match status" value="1"/>
</dbReference>
<proteinExistence type="inferred from homology"/>
<dbReference type="PROSITE" id="PS50082">
    <property type="entry name" value="WD_REPEATS_2"/>
    <property type="match status" value="4"/>
</dbReference>
<dbReference type="InterPro" id="IPR019775">
    <property type="entry name" value="WD40_repeat_CS"/>
</dbReference>
<gene>
    <name evidence="11" type="primary">LOC108563680</name>
</gene>
<dbReference type="InterPro" id="IPR036322">
    <property type="entry name" value="WD40_repeat_dom_sf"/>
</dbReference>
<feature type="repeat" description="WD" evidence="8">
    <location>
        <begin position="306"/>
        <end position="347"/>
    </location>
</feature>
<evidence type="ECO:0000313" key="10">
    <source>
        <dbReference type="Proteomes" id="UP000695000"/>
    </source>
</evidence>
<comment type="subcellular location">
    <subcellularLocation>
        <location evidence="1">Nucleus</location>
    </subcellularLocation>
</comment>
<evidence type="ECO:0000256" key="8">
    <source>
        <dbReference type="PROSITE-ProRule" id="PRU00221"/>
    </source>
</evidence>
<keyword evidence="3 8" id="KW-0853">WD repeat</keyword>
<evidence type="ECO:0000256" key="7">
    <source>
        <dbReference type="ARBA" id="ARBA00023242"/>
    </source>
</evidence>
<name>A0ABM1MTL1_NICVS</name>
<dbReference type="RefSeq" id="XP_017777911.1">
    <property type="nucleotide sequence ID" value="XM_017922422.1"/>
</dbReference>
<keyword evidence="4" id="KW-0677">Repeat</keyword>
<evidence type="ECO:0000256" key="4">
    <source>
        <dbReference type="ARBA" id="ARBA00022737"/>
    </source>
</evidence>
<dbReference type="InterPro" id="IPR015943">
    <property type="entry name" value="WD40/YVTN_repeat-like_dom_sf"/>
</dbReference>
<dbReference type="InterPro" id="IPR020472">
    <property type="entry name" value="WD40_PAC1"/>
</dbReference>
<protein>
    <submittedName>
        <fullName evidence="11">TAF5-like RNA polymerase II p300/CBP-associated factor-associated factor 65 kDa subunit 5L</fullName>
    </submittedName>
</protein>
<evidence type="ECO:0000259" key="9">
    <source>
        <dbReference type="Pfam" id="PF04494"/>
    </source>
</evidence>
<keyword evidence="7" id="KW-0539">Nucleus</keyword>
<feature type="repeat" description="WD" evidence="8">
    <location>
        <begin position="348"/>
        <end position="389"/>
    </location>
</feature>
<evidence type="ECO:0000256" key="2">
    <source>
        <dbReference type="ARBA" id="ARBA00009435"/>
    </source>
</evidence>
<keyword evidence="10" id="KW-1185">Reference proteome</keyword>
<dbReference type="InterPro" id="IPR037264">
    <property type="entry name" value="TFIID_NTD2_sf"/>
</dbReference>
<organism evidence="10 11">
    <name type="scientific">Nicrophorus vespilloides</name>
    <name type="common">Boreal carrion beetle</name>
    <dbReference type="NCBI Taxonomy" id="110193"/>
    <lineage>
        <taxon>Eukaryota</taxon>
        <taxon>Metazoa</taxon>
        <taxon>Ecdysozoa</taxon>
        <taxon>Arthropoda</taxon>
        <taxon>Hexapoda</taxon>
        <taxon>Insecta</taxon>
        <taxon>Pterygota</taxon>
        <taxon>Neoptera</taxon>
        <taxon>Endopterygota</taxon>
        <taxon>Coleoptera</taxon>
        <taxon>Polyphaga</taxon>
        <taxon>Staphyliniformia</taxon>
        <taxon>Silphidae</taxon>
        <taxon>Nicrophorinae</taxon>
        <taxon>Nicrophorus</taxon>
    </lineage>
</organism>
<dbReference type="PROSITE" id="PS50294">
    <property type="entry name" value="WD_REPEATS_REGION"/>
    <property type="match status" value="3"/>
</dbReference>
<evidence type="ECO:0000313" key="11">
    <source>
        <dbReference type="RefSeq" id="XP_017777911.1"/>
    </source>
</evidence>
<dbReference type="PANTHER" id="PTHR19879">
    <property type="entry name" value="TRANSCRIPTION INITIATION FACTOR TFIID"/>
    <property type="match status" value="1"/>
</dbReference>
<dbReference type="InterPro" id="IPR007582">
    <property type="entry name" value="TFIID_NTD2"/>
</dbReference>
<dbReference type="Pfam" id="PF04494">
    <property type="entry name" value="TFIID_NTD2"/>
    <property type="match status" value="1"/>
</dbReference>
<dbReference type="SUPFAM" id="SSF160897">
    <property type="entry name" value="Taf5 N-terminal domain-like"/>
    <property type="match status" value="1"/>
</dbReference>
<dbReference type="PANTHER" id="PTHR19879:SF1">
    <property type="entry name" value="CANNONBALL-RELATED"/>
    <property type="match status" value="1"/>
</dbReference>
<dbReference type="Gene3D" id="1.25.40.500">
    <property type="entry name" value="TFIID subunit TAF5, NTD2 domain"/>
    <property type="match status" value="1"/>
</dbReference>
<evidence type="ECO:0000256" key="1">
    <source>
        <dbReference type="ARBA" id="ARBA00004123"/>
    </source>
</evidence>